<evidence type="ECO:0000256" key="4">
    <source>
        <dbReference type="ARBA" id="ARBA00023136"/>
    </source>
</evidence>
<dbReference type="STRING" id="908615.SAMN05421540_1011"/>
<evidence type="ECO:0000256" key="3">
    <source>
        <dbReference type="ARBA" id="ARBA00022989"/>
    </source>
</evidence>
<reference evidence="6 7" key="1">
    <citation type="submission" date="2016-10" db="EMBL/GenBank/DDBJ databases">
        <authorList>
            <person name="de Groot N.N."/>
        </authorList>
    </citation>
    <scope>NUCLEOTIDE SEQUENCE [LARGE SCALE GENOMIC DNA]</scope>
    <source>
        <strain evidence="6 7">DSM 23581</strain>
    </source>
</reference>
<feature type="transmembrane region" description="Helical" evidence="5">
    <location>
        <begin position="249"/>
        <end position="269"/>
    </location>
</feature>
<dbReference type="AlphaFoldDB" id="A0A1H3VEN0"/>
<feature type="transmembrane region" description="Helical" evidence="5">
    <location>
        <begin position="160"/>
        <end position="180"/>
    </location>
</feature>
<dbReference type="InterPro" id="IPR000537">
    <property type="entry name" value="UbiA_prenyltransferase"/>
</dbReference>
<evidence type="ECO:0000256" key="2">
    <source>
        <dbReference type="ARBA" id="ARBA00022692"/>
    </source>
</evidence>
<dbReference type="GO" id="GO:0016020">
    <property type="term" value="C:membrane"/>
    <property type="evidence" value="ECO:0007669"/>
    <property type="project" value="UniProtKB-SubCell"/>
</dbReference>
<keyword evidence="4 5" id="KW-0472">Membrane</keyword>
<feature type="transmembrane region" description="Helical" evidence="5">
    <location>
        <begin position="226"/>
        <end position="242"/>
    </location>
</feature>
<keyword evidence="3 5" id="KW-1133">Transmembrane helix</keyword>
<keyword evidence="2 5" id="KW-0812">Transmembrane</keyword>
<feature type="transmembrane region" description="Helical" evidence="5">
    <location>
        <begin position="100"/>
        <end position="117"/>
    </location>
</feature>
<keyword evidence="7" id="KW-1185">Reference proteome</keyword>
<organism evidence="6 7">
    <name type="scientific">Psychroflexus halocasei</name>
    <dbReference type="NCBI Taxonomy" id="908615"/>
    <lineage>
        <taxon>Bacteria</taxon>
        <taxon>Pseudomonadati</taxon>
        <taxon>Bacteroidota</taxon>
        <taxon>Flavobacteriia</taxon>
        <taxon>Flavobacteriales</taxon>
        <taxon>Flavobacteriaceae</taxon>
        <taxon>Psychroflexus</taxon>
    </lineage>
</organism>
<comment type="subcellular location">
    <subcellularLocation>
        <location evidence="1">Membrane</location>
        <topology evidence="1">Multi-pass membrane protein</topology>
    </subcellularLocation>
</comment>
<feature type="transmembrane region" description="Helical" evidence="5">
    <location>
        <begin position="12"/>
        <end position="31"/>
    </location>
</feature>
<dbReference type="Proteomes" id="UP000198820">
    <property type="component" value="Unassembled WGS sequence"/>
</dbReference>
<gene>
    <name evidence="6" type="ORF">SAMN05421540_1011</name>
</gene>
<feature type="transmembrane region" description="Helical" evidence="5">
    <location>
        <begin position="76"/>
        <end position="94"/>
    </location>
</feature>
<evidence type="ECO:0008006" key="8">
    <source>
        <dbReference type="Google" id="ProtNLM"/>
    </source>
</evidence>
<sequence length="270" mass="31141">MNYLKNIFDFYINSSTHVALAIASFTVLTFIDLKIKIDYHLISFVFAASVTAYNFVKYASIAGFRDVKPTMRLKVILVYSFLIFLYLIYSLFFLNFTTLLVGFVLVLLTLLYTLPLLPGFHNLRDLGGLKIFIIAIVWTVCTVLLPVAASDASFTLSPQLIAYFVIRFLWVLILMIPFEIRDLKDDAMHLNTIPQLIGVRGAKLTGFFFITISFVLFHFFHPDFKRLPFLLMSALSTVLLFFSTEKRSLYYTSFLVEAVPILWLLNYFIF</sequence>
<feature type="transmembrane region" description="Helical" evidence="5">
    <location>
        <begin position="37"/>
        <end position="56"/>
    </location>
</feature>
<dbReference type="EMBL" id="FNQF01000001">
    <property type="protein sequence ID" value="SDZ72648.1"/>
    <property type="molecule type" value="Genomic_DNA"/>
</dbReference>
<feature type="transmembrane region" description="Helical" evidence="5">
    <location>
        <begin position="129"/>
        <end position="148"/>
    </location>
</feature>
<name>A0A1H3VEN0_9FLAO</name>
<evidence type="ECO:0000256" key="5">
    <source>
        <dbReference type="SAM" id="Phobius"/>
    </source>
</evidence>
<evidence type="ECO:0000313" key="6">
    <source>
        <dbReference type="EMBL" id="SDZ72648.1"/>
    </source>
</evidence>
<dbReference type="Pfam" id="PF01040">
    <property type="entry name" value="UbiA"/>
    <property type="match status" value="1"/>
</dbReference>
<evidence type="ECO:0000313" key="7">
    <source>
        <dbReference type="Proteomes" id="UP000198820"/>
    </source>
</evidence>
<proteinExistence type="predicted"/>
<protein>
    <recommendedName>
        <fullName evidence="8">UbiA prenyltransferase family protein</fullName>
    </recommendedName>
</protein>
<feature type="transmembrane region" description="Helical" evidence="5">
    <location>
        <begin position="201"/>
        <end position="220"/>
    </location>
</feature>
<dbReference type="RefSeq" id="WP_093237616.1">
    <property type="nucleotide sequence ID" value="NZ_FNQF01000001.1"/>
</dbReference>
<dbReference type="GO" id="GO:0016765">
    <property type="term" value="F:transferase activity, transferring alkyl or aryl (other than methyl) groups"/>
    <property type="evidence" value="ECO:0007669"/>
    <property type="project" value="InterPro"/>
</dbReference>
<evidence type="ECO:0000256" key="1">
    <source>
        <dbReference type="ARBA" id="ARBA00004141"/>
    </source>
</evidence>
<accession>A0A1H3VEN0</accession>